<evidence type="ECO:0000313" key="1">
    <source>
        <dbReference type="EMBL" id="KIL60078.1"/>
    </source>
</evidence>
<proteinExistence type="predicted"/>
<evidence type="ECO:0000313" key="2">
    <source>
        <dbReference type="Proteomes" id="UP000054549"/>
    </source>
</evidence>
<organism evidence="1 2">
    <name type="scientific">Amanita muscaria (strain Koide BX008)</name>
    <dbReference type="NCBI Taxonomy" id="946122"/>
    <lineage>
        <taxon>Eukaryota</taxon>
        <taxon>Fungi</taxon>
        <taxon>Dikarya</taxon>
        <taxon>Basidiomycota</taxon>
        <taxon>Agaricomycotina</taxon>
        <taxon>Agaricomycetes</taxon>
        <taxon>Agaricomycetidae</taxon>
        <taxon>Agaricales</taxon>
        <taxon>Pluteineae</taxon>
        <taxon>Amanitaceae</taxon>
        <taxon>Amanita</taxon>
    </lineage>
</organism>
<gene>
    <name evidence="1" type="ORF">M378DRAFT_14360</name>
</gene>
<dbReference type="Proteomes" id="UP000054549">
    <property type="component" value="Unassembled WGS sequence"/>
</dbReference>
<dbReference type="EMBL" id="KN818304">
    <property type="protein sequence ID" value="KIL60078.1"/>
    <property type="molecule type" value="Genomic_DNA"/>
</dbReference>
<dbReference type="InParanoid" id="A0A0C2WUQ0"/>
<dbReference type="SUPFAM" id="SSF50969">
    <property type="entry name" value="YVTN repeat-like/Quinoprotein amine dehydrogenase"/>
    <property type="match status" value="1"/>
</dbReference>
<keyword evidence="2" id="KW-1185">Reference proteome</keyword>
<sequence>MFIDIHSHGFILLDMLQDSTANSIQLGGSETAWGQSWKSDGALRGTLKVPGRVQAVALSNSVLVATWHPQHTAWKVRVLLLRSGITLWSLDTLSLIHTFDGEASKVSITEDSTLIAVHLHYDSCVALFDVVKRTIIATFNFDVPFPSADIHTITFLPDNLQLVVQSNKGAFLSLNLVNKHITKGHTLKHLVQLPNTPLWHGVPIWHCQDKDSGQYYFAASFSQHKSPMPMLWIPREISVMAWGSSMIALGCDDGRVILLWLPISHVS</sequence>
<protein>
    <submittedName>
        <fullName evidence="1">Uncharacterized protein</fullName>
    </submittedName>
</protein>
<dbReference type="Gene3D" id="2.130.10.10">
    <property type="entry name" value="YVTN repeat-like/Quinoprotein amine dehydrogenase"/>
    <property type="match status" value="1"/>
</dbReference>
<dbReference type="AlphaFoldDB" id="A0A0C2WUQ0"/>
<dbReference type="InterPro" id="IPR011044">
    <property type="entry name" value="Quino_amine_DH_bsu"/>
</dbReference>
<dbReference type="HOGENOM" id="CLU_000288_6_19_1"/>
<accession>A0A0C2WUQ0</accession>
<reference evidence="1 2" key="1">
    <citation type="submission" date="2014-04" db="EMBL/GenBank/DDBJ databases">
        <title>Evolutionary Origins and Diversification of the Mycorrhizal Mutualists.</title>
        <authorList>
            <consortium name="DOE Joint Genome Institute"/>
            <consortium name="Mycorrhizal Genomics Consortium"/>
            <person name="Kohler A."/>
            <person name="Kuo A."/>
            <person name="Nagy L.G."/>
            <person name="Floudas D."/>
            <person name="Copeland A."/>
            <person name="Barry K.W."/>
            <person name="Cichocki N."/>
            <person name="Veneault-Fourrey C."/>
            <person name="LaButti K."/>
            <person name="Lindquist E.A."/>
            <person name="Lipzen A."/>
            <person name="Lundell T."/>
            <person name="Morin E."/>
            <person name="Murat C."/>
            <person name="Riley R."/>
            <person name="Ohm R."/>
            <person name="Sun H."/>
            <person name="Tunlid A."/>
            <person name="Henrissat B."/>
            <person name="Grigoriev I.V."/>
            <person name="Hibbett D.S."/>
            <person name="Martin F."/>
        </authorList>
    </citation>
    <scope>NUCLEOTIDE SEQUENCE [LARGE SCALE GENOMIC DNA]</scope>
    <source>
        <strain evidence="1 2">Koide BX008</strain>
    </source>
</reference>
<dbReference type="InterPro" id="IPR015943">
    <property type="entry name" value="WD40/YVTN_repeat-like_dom_sf"/>
</dbReference>
<name>A0A0C2WUQ0_AMAMK</name>